<dbReference type="OrthoDB" id="1915155at2759"/>
<dbReference type="InterPro" id="IPR017920">
    <property type="entry name" value="COMM"/>
</dbReference>
<sequence>MEEDTLSLQLHKLSSVTSQETLDNVLTSLWATRRTGLRPPEKSRIQSLLNLPSLPEIHPVLACLRSLIRKTVHEGFTGDDLLKLFPPDLSLDLQSMLVLLLQKHQSQWKEELSKEEFRGWKFASFGFAELKMPQVVVSGVLRVELDHLIYVHAQINNAKLNGASVVFDEAICDDLQHPLPRTSNSYPVKTSAPPSFTSLPTFEHVVPFWPHQDDSDVFLNRSGLGTSTLITADTTSLHFCSVSTAENLSLLPRLRSMTWTLENRSCAPANRVAVITLKLQDYTKSSSGETEVKFQLTMDTLEAMLRSLTYISEQLSSMVGISSEPAQKKQKQQDNRVN</sequence>
<evidence type="ECO:0000313" key="3">
    <source>
        <dbReference type="Proteomes" id="UP001141552"/>
    </source>
</evidence>
<gene>
    <name evidence="2" type="ORF">Tsubulata_025177</name>
</gene>
<dbReference type="Pfam" id="PF07258">
    <property type="entry name" value="COMM_domain"/>
    <property type="match status" value="1"/>
</dbReference>
<accession>A0A9Q0FBG3</accession>
<dbReference type="InterPro" id="IPR037360">
    <property type="entry name" value="COMMD9"/>
</dbReference>
<dbReference type="EMBL" id="JAKUCV010006218">
    <property type="protein sequence ID" value="KAJ4828266.1"/>
    <property type="molecule type" value="Genomic_DNA"/>
</dbReference>
<dbReference type="Proteomes" id="UP001141552">
    <property type="component" value="Unassembled WGS sequence"/>
</dbReference>
<comment type="caution">
    <text evidence="2">The sequence shown here is derived from an EMBL/GenBank/DDBJ whole genome shotgun (WGS) entry which is preliminary data.</text>
</comment>
<dbReference type="AlphaFoldDB" id="A0A9Q0FBG3"/>
<dbReference type="PANTHER" id="PTHR15663:SF6">
    <property type="entry name" value="COMM DOMAIN-CONTAINING PROTEIN-RELATED"/>
    <property type="match status" value="1"/>
</dbReference>
<evidence type="ECO:0000313" key="2">
    <source>
        <dbReference type="EMBL" id="KAJ4828266.1"/>
    </source>
</evidence>
<organism evidence="2 3">
    <name type="scientific">Turnera subulata</name>
    <dbReference type="NCBI Taxonomy" id="218843"/>
    <lineage>
        <taxon>Eukaryota</taxon>
        <taxon>Viridiplantae</taxon>
        <taxon>Streptophyta</taxon>
        <taxon>Embryophyta</taxon>
        <taxon>Tracheophyta</taxon>
        <taxon>Spermatophyta</taxon>
        <taxon>Magnoliopsida</taxon>
        <taxon>eudicotyledons</taxon>
        <taxon>Gunneridae</taxon>
        <taxon>Pentapetalae</taxon>
        <taxon>rosids</taxon>
        <taxon>fabids</taxon>
        <taxon>Malpighiales</taxon>
        <taxon>Passifloraceae</taxon>
        <taxon>Turnera</taxon>
    </lineage>
</organism>
<proteinExistence type="predicted"/>
<reference evidence="2" key="2">
    <citation type="journal article" date="2023" name="Plants (Basel)">
        <title>Annotation of the Turnera subulata (Passifloraceae) Draft Genome Reveals the S-Locus Evolved after the Divergence of Turneroideae from Passifloroideae in a Stepwise Manner.</title>
        <authorList>
            <person name="Henning P.M."/>
            <person name="Roalson E.H."/>
            <person name="Mir W."/>
            <person name="McCubbin A.G."/>
            <person name="Shore J.S."/>
        </authorList>
    </citation>
    <scope>NUCLEOTIDE SEQUENCE</scope>
    <source>
        <strain evidence="2">F60SS</strain>
    </source>
</reference>
<name>A0A9Q0FBG3_9ROSI</name>
<protein>
    <recommendedName>
        <fullName evidence="1">COMM domain-containing protein</fullName>
    </recommendedName>
</protein>
<dbReference type="PANTHER" id="PTHR15663">
    <property type="entry name" value="COMM DOMAIN-CONTAINING PROTEIN 9"/>
    <property type="match status" value="1"/>
</dbReference>
<evidence type="ECO:0000259" key="1">
    <source>
        <dbReference type="Pfam" id="PF07258"/>
    </source>
</evidence>
<keyword evidence="3" id="KW-1185">Reference proteome</keyword>
<reference evidence="2" key="1">
    <citation type="submission" date="2022-02" db="EMBL/GenBank/DDBJ databases">
        <authorList>
            <person name="Henning P.M."/>
            <person name="McCubbin A.G."/>
            <person name="Shore J.S."/>
        </authorList>
    </citation>
    <scope>NUCLEOTIDE SEQUENCE</scope>
    <source>
        <strain evidence="2">F60SS</strain>
        <tissue evidence="2">Leaves</tissue>
    </source>
</reference>
<feature type="domain" description="COMM" evidence="1">
    <location>
        <begin position="251"/>
        <end position="309"/>
    </location>
</feature>